<dbReference type="EMBL" id="CP163443">
    <property type="protein sequence ID" value="XDQ56814.1"/>
    <property type="molecule type" value="Genomic_DNA"/>
</dbReference>
<feature type="transmembrane region" description="Helical" evidence="1">
    <location>
        <begin position="211"/>
        <end position="237"/>
    </location>
</feature>
<keyword evidence="1" id="KW-1133">Transmembrane helix</keyword>
<evidence type="ECO:0008006" key="3">
    <source>
        <dbReference type="Google" id="ProtNLM"/>
    </source>
</evidence>
<organism evidence="2">
    <name type="scientific">Streptomyces sp. R41</name>
    <dbReference type="NCBI Taxonomy" id="3238632"/>
    <lineage>
        <taxon>Bacteria</taxon>
        <taxon>Bacillati</taxon>
        <taxon>Actinomycetota</taxon>
        <taxon>Actinomycetes</taxon>
        <taxon>Kitasatosporales</taxon>
        <taxon>Streptomycetaceae</taxon>
        <taxon>Streptomyces</taxon>
    </lineage>
</organism>
<name>A0AB39RNN0_9ACTN</name>
<feature type="transmembrane region" description="Helical" evidence="1">
    <location>
        <begin position="110"/>
        <end position="131"/>
    </location>
</feature>
<feature type="transmembrane region" description="Helical" evidence="1">
    <location>
        <begin position="58"/>
        <end position="77"/>
    </location>
</feature>
<feature type="transmembrane region" description="Helical" evidence="1">
    <location>
        <begin position="137"/>
        <end position="156"/>
    </location>
</feature>
<reference evidence="2" key="1">
    <citation type="submission" date="2024-07" db="EMBL/GenBank/DDBJ databases">
        <authorList>
            <person name="Yu S.T."/>
        </authorList>
    </citation>
    <scope>NUCLEOTIDE SEQUENCE</scope>
    <source>
        <strain evidence="2">R41</strain>
    </source>
</reference>
<feature type="transmembrane region" description="Helical" evidence="1">
    <location>
        <begin position="249"/>
        <end position="272"/>
    </location>
</feature>
<gene>
    <name evidence="2" type="ORF">AB5J53_36625</name>
</gene>
<dbReference type="RefSeq" id="WP_369249884.1">
    <property type="nucleotide sequence ID" value="NZ_CP163443.1"/>
</dbReference>
<feature type="transmembrane region" description="Helical" evidence="1">
    <location>
        <begin position="168"/>
        <end position="191"/>
    </location>
</feature>
<evidence type="ECO:0000256" key="1">
    <source>
        <dbReference type="SAM" id="Phobius"/>
    </source>
</evidence>
<protein>
    <recommendedName>
        <fullName evidence="3">NnrS multi-domain protein</fullName>
    </recommendedName>
</protein>
<sequence>MVRHGYAGVREALAALRLARADGASGYVASTPVAVRPLDGRWRANVRYWPEEEGERRLFRMVCWVLLAAASLVFASGREGSVRGFWCGAVALGLVGALWSGTRLYRRGRLAGAVIAVVAVGVFAAMALGALDQHGRGWSRLQVLVTVALVAVLGGLRLLVRQWTWGEWVAWAVPLVVTLAASSFIAAGSVLHALYAVGLDLSPDDLDVPGIWQVAAAVKLLVLLSMVMAVPAWWGYARHRHHFHATPGGGFNVVLYVLLLILMFGGAAGLALDSARTAVDRTTAAAKSSQDPPSYFGVQPEWTCVEPVVSVSKLSGEGPRLQPARPYLSFGVVDGTAVLWDRTAAQPVKLPANQVRLVPADSATATCAGPAR</sequence>
<proteinExistence type="predicted"/>
<dbReference type="AlphaFoldDB" id="A0AB39RNN0"/>
<feature type="transmembrane region" description="Helical" evidence="1">
    <location>
        <begin position="83"/>
        <end position="101"/>
    </location>
</feature>
<accession>A0AB39RNN0</accession>
<keyword evidence="1" id="KW-0472">Membrane</keyword>
<evidence type="ECO:0000313" key="2">
    <source>
        <dbReference type="EMBL" id="XDQ56814.1"/>
    </source>
</evidence>
<keyword evidence="1" id="KW-0812">Transmembrane</keyword>